<evidence type="ECO:0000259" key="2">
    <source>
        <dbReference type="Pfam" id="PF08327"/>
    </source>
</evidence>
<name>K2G1M4_9BACT</name>
<dbReference type="Pfam" id="PF08327">
    <property type="entry name" value="AHSA1"/>
    <property type="match status" value="1"/>
</dbReference>
<protein>
    <recommendedName>
        <fullName evidence="2">Activator of Hsp90 ATPase homologue 1/2-like C-terminal domain-containing protein</fullName>
    </recommendedName>
</protein>
<feature type="domain" description="Activator of Hsp90 ATPase homologue 1/2-like C-terminal" evidence="2">
    <location>
        <begin position="21"/>
        <end position="141"/>
    </location>
</feature>
<organism evidence="3">
    <name type="scientific">uncultured bacterium</name>
    <name type="common">gcode 4</name>
    <dbReference type="NCBI Taxonomy" id="1234023"/>
    <lineage>
        <taxon>Bacteria</taxon>
        <taxon>environmental samples</taxon>
    </lineage>
</organism>
<reference evidence="3" key="1">
    <citation type="journal article" date="2012" name="Science">
        <title>Fermentation, hydrogen, and sulfur metabolism in multiple uncultivated bacterial phyla.</title>
        <authorList>
            <person name="Wrighton K.C."/>
            <person name="Thomas B.C."/>
            <person name="Sharon I."/>
            <person name="Miller C.S."/>
            <person name="Castelle C.J."/>
            <person name="VerBerkmoes N.C."/>
            <person name="Wilkins M.J."/>
            <person name="Hettich R.L."/>
            <person name="Lipton M.S."/>
            <person name="Williams K.H."/>
            <person name="Long P.E."/>
            <person name="Banfield J.F."/>
        </authorList>
    </citation>
    <scope>NUCLEOTIDE SEQUENCE [LARGE SCALE GENOMIC DNA]</scope>
</reference>
<dbReference type="InterPro" id="IPR013538">
    <property type="entry name" value="ASHA1/2-like_C"/>
</dbReference>
<evidence type="ECO:0000313" key="3">
    <source>
        <dbReference type="EMBL" id="EKE28107.1"/>
    </source>
</evidence>
<dbReference type="InterPro" id="IPR023393">
    <property type="entry name" value="START-like_dom_sf"/>
</dbReference>
<dbReference type="AlphaFoldDB" id="K2G1M4"/>
<accession>K2G1M4</accession>
<dbReference type="Gene3D" id="3.30.530.20">
    <property type="match status" value="1"/>
</dbReference>
<dbReference type="EMBL" id="AMFJ01000374">
    <property type="protein sequence ID" value="EKE28107.1"/>
    <property type="molecule type" value="Genomic_DNA"/>
</dbReference>
<dbReference type="SUPFAM" id="SSF55961">
    <property type="entry name" value="Bet v1-like"/>
    <property type="match status" value="1"/>
</dbReference>
<evidence type="ECO:0000256" key="1">
    <source>
        <dbReference type="ARBA" id="ARBA00006817"/>
    </source>
</evidence>
<sequence length="145" mass="17205">METTENRIGTEITVETTIDEPIEKVWEAWTNPEHVVHWNNASPDWHTPMAKNNLAEGGKFLYRMEALDWSESFDFNGIYDEIRPNKLISSILEDWRRVKVVFENSNGKIKIKETFDAEDENPIELQRDWWQAILDNFKKYTESLK</sequence>
<comment type="similarity">
    <text evidence="1">Belongs to the AHA1 family.</text>
</comment>
<gene>
    <name evidence="3" type="ORF">ACD_3C00100G0012</name>
</gene>
<proteinExistence type="inferred from homology"/>
<comment type="caution">
    <text evidence="3">The sequence shown here is derived from an EMBL/GenBank/DDBJ whole genome shotgun (WGS) entry which is preliminary data.</text>
</comment>